<name>A0A7C4BAD8_THEPE</name>
<keyword evidence="3" id="KW-0479">Metal-binding</keyword>
<evidence type="ECO:0000259" key="6">
    <source>
        <dbReference type="SMART" id="SM00922"/>
    </source>
</evidence>
<dbReference type="Pfam" id="PF13378">
    <property type="entry name" value="MR_MLE_C"/>
    <property type="match status" value="1"/>
</dbReference>
<protein>
    <submittedName>
        <fullName evidence="7">Dipeptide epimerase</fullName>
    </submittedName>
</protein>
<dbReference type="SMART" id="SM00922">
    <property type="entry name" value="MR_MLE"/>
    <property type="match status" value="1"/>
</dbReference>
<dbReference type="GO" id="GO:0009063">
    <property type="term" value="P:amino acid catabolic process"/>
    <property type="evidence" value="ECO:0007669"/>
    <property type="project" value="InterPro"/>
</dbReference>
<keyword evidence="4" id="KW-0460">Magnesium</keyword>
<dbReference type="PANTHER" id="PTHR48073">
    <property type="entry name" value="O-SUCCINYLBENZOATE SYNTHASE-RELATED"/>
    <property type="match status" value="1"/>
</dbReference>
<dbReference type="Gene3D" id="3.30.390.10">
    <property type="entry name" value="Enolase-like, N-terminal domain"/>
    <property type="match status" value="1"/>
</dbReference>
<comment type="similarity">
    <text evidence="2">Belongs to the mandelate racemase/muconate lactonizing enzyme family.</text>
</comment>
<reference evidence="7" key="1">
    <citation type="journal article" date="2020" name="mSystems">
        <title>Genome- and Community-Level Interaction Insights into Carbon Utilization and Element Cycling Functions of Hydrothermarchaeota in Hydrothermal Sediment.</title>
        <authorList>
            <person name="Zhou Z."/>
            <person name="Liu Y."/>
            <person name="Xu W."/>
            <person name="Pan J."/>
            <person name="Luo Z.H."/>
            <person name="Li M."/>
        </authorList>
    </citation>
    <scope>NUCLEOTIDE SEQUENCE [LARGE SCALE GENOMIC DNA]</scope>
    <source>
        <strain evidence="7">SpSt-735</strain>
    </source>
</reference>
<dbReference type="Gene3D" id="3.20.20.120">
    <property type="entry name" value="Enolase-like C-terminal domain"/>
    <property type="match status" value="1"/>
</dbReference>
<feature type="domain" description="Mandelate racemase/muconate lactonizing enzyme C-terminal" evidence="6">
    <location>
        <begin position="195"/>
        <end position="291"/>
    </location>
</feature>
<accession>A0A7C4BAD8</accession>
<evidence type="ECO:0000256" key="3">
    <source>
        <dbReference type="ARBA" id="ARBA00022723"/>
    </source>
</evidence>
<evidence type="ECO:0000256" key="2">
    <source>
        <dbReference type="ARBA" id="ARBA00008031"/>
    </source>
</evidence>
<dbReference type="InterPro" id="IPR013341">
    <property type="entry name" value="Mandelate_racemase_N_dom"/>
</dbReference>
<dbReference type="InterPro" id="IPR018110">
    <property type="entry name" value="Mandel_Rmase/mucon_lact_enz_CS"/>
</dbReference>
<dbReference type="PANTHER" id="PTHR48073:SF2">
    <property type="entry name" value="O-SUCCINYLBENZOATE SYNTHASE"/>
    <property type="match status" value="1"/>
</dbReference>
<dbReference type="AlphaFoldDB" id="A0A7C4BAD8"/>
<evidence type="ECO:0000256" key="1">
    <source>
        <dbReference type="ARBA" id="ARBA00001946"/>
    </source>
</evidence>
<dbReference type="SFLD" id="SFLDF00009">
    <property type="entry name" value="o-succinylbenzoate_synthase"/>
    <property type="match status" value="1"/>
</dbReference>
<dbReference type="SUPFAM" id="SSF54826">
    <property type="entry name" value="Enolase N-terminal domain-like"/>
    <property type="match status" value="1"/>
</dbReference>
<evidence type="ECO:0000256" key="4">
    <source>
        <dbReference type="ARBA" id="ARBA00022842"/>
    </source>
</evidence>
<organism evidence="7">
    <name type="scientific">Thermofilum pendens</name>
    <dbReference type="NCBI Taxonomy" id="2269"/>
    <lineage>
        <taxon>Archaea</taxon>
        <taxon>Thermoproteota</taxon>
        <taxon>Thermoprotei</taxon>
        <taxon>Thermofilales</taxon>
        <taxon>Thermofilaceae</taxon>
        <taxon>Thermofilum</taxon>
    </lineage>
</organism>
<dbReference type="GO" id="GO:0046872">
    <property type="term" value="F:metal ion binding"/>
    <property type="evidence" value="ECO:0007669"/>
    <property type="project" value="UniProtKB-KW"/>
</dbReference>
<proteinExistence type="inferred from homology"/>
<evidence type="ECO:0000313" key="7">
    <source>
        <dbReference type="EMBL" id="HGI44183.1"/>
    </source>
</evidence>
<dbReference type="EMBL" id="DTFI01000207">
    <property type="protein sequence ID" value="HGI44183.1"/>
    <property type="molecule type" value="Genomic_DNA"/>
</dbReference>
<dbReference type="Pfam" id="PF02746">
    <property type="entry name" value="MR_MLE_N"/>
    <property type="match status" value="1"/>
</dbReference>
<comment type="caution">
    <text evidence="7">The sequence shown here is derived from an EMBL/GenBank/DDBJ whole genome shotgun (WGS) entry which is preliminary data.</text>
</comment>
<dbReference type="GO" id="GO:0016855">
    <property type="term" value="F:racemase and epimerase activity, acting on amino acids and derivatives"/>
    <property type="evidence" value="ECO:0007669"/>
    <property type="project" value="InterPro"/>
</dbReference>
<gene>
    <name evidence="7" type="ORF">ENV17_07350</name>
</gene>
<dbReference type="CDD" id="cd03319">
    <property type="entry name" value="L-Ala-DL-Glu_epimerase"/>
    <property type="match status" value="1"/>
</dbReference>
<dbReference type="SUPFAM" id="SSF51604">
    <property type="entry name" value="Enolase C-terminal domain-like"/>
    <property type="match status" value="1"/>
</dbReference>
<dbReference type="SFLD" id="SFLDG00180">
    <property type="entry name" value="muconate_cycloisomerase"/>
    <property type="match status" value="1"/>
</dbReference>
<dbReference type="InterPro" id="IPR034603">
    <property type="entry name" value="Dipeptide_epimerase"/>
</dbReference>
<sequence length="417" mass="45769">MPSVRGTRRAWGKVLLEVRRKAGLTSALQGGEEVGGPPTPGAYCRVCAERLFSRFIRWRAVRLEAYLHRAALREPFRIATGTSTESATIIVRLVDGELEGWGEACPSRGVLGESLEDAVESLRRVAGLIGRVDYSGLDRISEFVDSLDATPSVKAALDMALLDLYARSLGRPLWRVIGGYRDRVETDITIGIMEPGEMAERAVRYVEEGFRVLKLKLGEDPERDVERVRAVRDAVGEGVRIRVDANQGWSVADALRVIDRIASYDVELVEQPTRWDDLEGLVEVRAESPLPIALDETVKTPEDALAVVQLGAADIVNIKLMKSRGLLGAIRIAHICEAAGVKNMVGCFGESRIGITAAVHLAQAVRNIEYYDLDSDLLLAEQYISGGAGVERGVRKAPEEPGLGSFQVDWERLTRLI</sequence>
<comment type="cofactor">
    <cofactor evidence="1">
        <name>Mg(2+)</name>
        <dbReference type="ChEBI" id="CHEBI:18420"/>
    </cofactor>
</comment>
<dbReference type="InterPro" id="IPR029017">
    <property type="entry name" value="Enolase-like_N"/>
</dbReference>
<dbReference type="InterPro" id="IPR036849">
    <property type="entry name" value="Enolase-like_C_sf"/>
</dbReference>
<dbReference type="InterPro" id="IPR013342">
    <property type="entry name" value="Mandelate_racemase_C"/>
</dbReference>
<dbReference type="PROSITE" id="PS00909">
    <property type="entry name" value="MR_MLE_2"/>
    <property type="match status" value="1"/>
</dbReference>
<dbReference type="InterPro" id="IPR029065">
    <property type="entry name" value="Enolase_C-like"/>
</dbReference>
<evidence type="ECO:0000256" key="5">
    <source>
        <dbReference type="ARBA" id="ARBA00023235"/>
    </source>
</evidence>
<dbReference type="SFLD" id="SFLDS00001">
    <property type="entry name" value="Enolase"/>
    <property type="match status" value="1"/>
</dbReference>
<keyword evidence="5" id="KW-0413">Isomerase</keyword>